<comment type="similarity">
    <text evidence="1">Belongs to the type-I restriction system S methylase family.</text>
</comment>
<dbReference type="Pfam" id="PF01420">
    <property type="entry name" value="Methylase_S"/>
    <property type="match status" value="2"/>
</dbReference>
<evidence type="ECO:0000313" key="6">
    <source>
        <dbReference type="Proteomes" id="UP000214561"/>
    </source>
</evidence>
<dbReference type="KEGG" id="afq:AFA_02160"/>
<dbReference type="PANTHER" id="PTHR30408:SF12">
    <property type="entry name" value="TYPE I RESTRICTION ENZYME MJAVIII SPECIFICITY SUBUNIT"/>
    <property type="match status" value="1"/>
</dbReference>
<dbReference type="InterPro" id="IPR044946">
    <property type="entry name" value="Restrct_endonuc_typeI_TRD_sf"/>
</dbReference>
<evidence type="ECO:0000256" key="2">
    <source>
        <dbReference type="ARBA" id="ARBA00022747"/>
    </source>
</evidence>
<dbReference type="RefSeq" id="WP_094195496.1">
    <property type="nucleotide sequence ID" value="NZ_CP021641.1"/>
</dbReference>
<evidence type="ECO:0000313" key="5">
    <source>
        <dbReference type="EMBL" id="ASR88357.1"/>
    </source>
</evidence>
<evidence type="ECO:0000256" key="3">
    <source>
        <dbReference type="ARBA" id="ARBA00023125"/>
    </source>
</evidence>
<proteinExistence type="inferred from homology"/>
<feature type="domain" description="Type I restriction modification DNA specificity" evidence="4">
    <location>
        <begin position="6"/>
        <end position="166"/>
    </location>
</feature>
<evidence type="ECO:0000256" key="1">
    <source>
        <dbReference type="ARBA" id="ARBA00010923"/>
    </source>
</evidence>
<accession>A0AB33CR25</accession>
<dbReference type="Gene3D" id="3.90.220.20">
    <property type="entry name" value="DNA methylase specificity domains"/>
    <property type="match status" value="2"/>
</dbReference>
<dbReference type="Gene3D" id="1.10.287.1120">
    <property type="entry name" value="Bipartite methylase S protein"/>
    <property type="match status" value="1"/>
</dbReference>
<dbReference type="GO" id="GO:0003677">
    <property type="term" value="F:DNA binding"/>
    <property type="evidence" value="ECO:0007669"/>
    <property type="project" value="UniProtKB-KW"/>
</dbReference>
<evidence type="ECO:0000259" key="4">
    <source>
        <dbReference type="Pfam" id="PF01420"/>
    </source>
</evidence>
<keyword evidence="3" id="KW-0238">DNA-binding</keyword>
<keyword evidence="2" id="KW-0680">Restriction system</keyword>
<dbReference type="CDD" id="cd17248">
    <property type="entry name" value="RMtype1_S_AmiI-TRD2-CR2_like"/>
    <property type="match status" value="1"/>
</dbReference>
<dbReference type="REBASE" id="214957">
    <property type="entry name" value="S.AfaJQ135ORF2155P"/>
</dbReference>
<feature type="domain" description="Type I restriction modification DNA specificity" evidence="4">
    <location>
        <begin position="202"/>
        <end position="378"/>
    </location>
</feature>
<dbReference type="Proteomes" id="UP000214561">
    <property type="component" value="Chromosome"/>
</dbReference>
<dbReference type="PANTHER" id="PTHR30408">
    <property type="entry name" value="TYPE-1 RESTRICTION ENZYME ECOKI SPECIFICITY PROTEIN"/>
    <property type="match status" value="1"/>
</dbReference>
<dbReference type="AlphaFoldDB" id="A0AB33CR25"/>
<dbReference type="InterPro" id="IPR000055">
    <property type="entry name" value="Restrct_endonuc_typeI_TRD"/>
</dbReference>
<gene>
    <name evidence="5" type="ORF">AFA_02160</name>
</gene>
<name>A0AB33CR25_ALCFA</name>
<dbReference type="SUPFAM" id="SSF116734">
    <property type="entry name" value="DNA methylase specificity domain"/>
    <property type="match status" value="2"/>
</dbReference>
<organism evidence="5 6">
    <name type="scientific">Alcaligenes faecalis</name>
    <dbReference type="NCBI Taxonomy" id="511"/>
    <lineage>
        <taxon>Bacteria</taxon>
        <taxon>Pseudomonadati</taxon>
        <taxon>Pseudomonadota</taxon>
        <taxon>Betaproteobacteria</taxon>
        <taxon>Burkholderiales</taxon>
        <taxon>Alcaligenaceae</taxon>
        <taxon>Alcaligenes</taxon>
    </lineage>
</organism>
<sequence length="406" mass="44789">MSEVIPAGWVHKKLGDVAVLTMGQSPTSQTYNLDGIGLPFFQGKADFSSRKAIVRNWCSEPNKIAQAGSVLFSVRAPVGEVNIAPTDCCIGRGLAAISAKDADPEFLFQYLCHSKSQFEAVSQGSTFESINGNELKEFLFLYPPLPEQQKIAIILSSVDDVIEKTRAQIDKFKDLKTGMMQELLTQGIGHTEFKDSSVGRIPSSWVIKLLDEVARRGSGHTPSKSVDDYWNGDIQWVSLSDSSKLDRLYITDTMKKISQLGVDNSSAVVHPGGTVIMSRDAGIGKSAILVSDMAVSQHFMAWICSTQLDNHFLYYLLQYWKPRFEAIAMGSTIKTIGLPFFKDLEVPLPSVEEQRQIANTIKSIDILIFSLEEKKEALESTKKALMQDLLTGKVRVKVDSPDTVAA</sequence>
<protein>
    <recommendedName>
        <fullName evidence="4">Type I restriction modification DNA specificity domain-containing protein</fullName>
    </recommendedName>
</protein>
<dbReference type="GO" id="GO:0009307">
    <property type="term" value="P:DNA restriction-modification system"/>
    <property type="evidence" value="ECO:0007669"/>
    <property type="project" value="UniProtKB-KW"/>
</dbReference>
<dbReference type="InterPro" id="IPR052021">
    <property type="entry name" value="Type-I_RS_S_subunit"/>
</dbReference>
<reference evidence="5 6" key="1">
    <citation type="submission" date="2017-05" db="EMBL/GenBank/DDBJ databases">
        <authorList>
            <person name="Qiu J.G."/>
            <person name="He J."/>
        </authorList>
    </citation>
    <scope>NUCLEOTIDE SEQUENCE [LARGE SCALE GENOMIC DNA]</scope>
    <source>
        <strain evidence="5 6">JQ135</strain>
    </source>
</reference>
<dbReference type="CDD" id="cd17245">
    <property type="entry name" value="RMtype1_S_TteMORF1547P-TRD2-CR2_Aco12261I-TRD1-CR1_like"/>
    <property type="match status" value="1"/>
</dbReference>
<dbReference type="EMBL" id="CP021641">
    <property type="protein sequence ID" value="ASR88357.1"/>
    <property type="molecule type" value="Genomic_DNA"/>
</dbReference>